<protein>
    <submittedName>
        <fullName evidence="1">Uncharacterized protein</fullName>
    </submittedName>
</protein>
<evidence type="ECO:0000313" key="1">
    <source>
        <dbReference type="EMBL" id="MCJ8211048.1"/>
    </source>
</evidence>
<dbReference type="InterPro" id="IPR058512">
    <property type="entry name" value="DUF8199"/>
</dbReference>
<gene>
    <name evidence="1" type="ORF">MUY27_15120</name>
</gene>
<dbReference type="NCBIfam" id="NF047658">
    <property type="entry name" value="HYC_CC_PP"/>
    <property type="match status" value="1"/>
</dbReference>
<proteinExistence type="predicted"/>
<dbReference type="RefSeq" id="WP_245131273.1">
    <property type="nucleotide sequence ID" value="NZ_JALJEJ010000007.1"/>
</dbReference>
<dbReference type="EMBL" id="JALJEJ010000007">
    <property type="protein sequence ID" value="MCJ8211048.1"/>
    <property type="molecule type" value="Genomic_DNA"/>
</dbReference>
<name>A0A9X1X7D5_9SPHI</name>
<reference evidence="1" key="1">
    <citation type="submission" date="2022-04" db="EMBL/GenBank/DDBJ databases">
        <title>Mucilaginibacter sp. RS28 isolated from freshwater.</title>
        <authorList>
            <person name="Ko S.-R."/>
        </authorList>
    </citation>
    <scope>NUCLEOTIDE SEQUENCE</scope>
    <source>
        <strain evidence="1">RS28</strain>
    </source>
</reference>
<dbReference type="AlphaFoldDB" id="A0A9X1X7D5"/>
<accession>A0A9X1X7D5</accession>
<comment type="caution">
    <text evidence="1">The sequence shown here is derived from an EMBL/GenBank/DDBJ whole genome shotgun (WGS) entry which is preliminary data.</text>
</comment>
<organism evidence="1 2">
    <name type="scientific">Mucilaginibacter straminoryzae</name>
    <dbReference type="NCBI Taxonomy" id="2932774"/>
    <lineage>
        <taxon>Bacteria</taxon>
        <taxon>Pseudomonadati</taxon>
        <taxon>Bacteroidota</taxon>
        <taxon>Sphingobacteriia</taxon>
        <taxon>Sphingobacteriales</taxon>
        <taxon>Sphingobacteriaceae</taxon>
        <taxon>Mucilaginibacter</taxon>
    </lineage>
</organism>
<sequence>MKRILVLILTVCYLGLSSGATLHFQYCMGRLVGVGLSPVKAKVYRCGMAKRMAAKKCCKDKYQEFKTDKSSIAVSTAVPDQMVATPPNLFFVWSPVVTTLTRYLVPQAQAPPLALAVPIYKRNATFRI</sequence>
<evidence type="ECO:0000313" key="2">
    <source>
        <dbReference type="Proteomes" id="UP001139450"/>
    </source>
</evidence>
<dbReference type="Proteomes" id="UP001139450">
    <property type="component" value="Unassembled WGS sequence"/>
</dbReference>
<keyword evidence="2" id="KW-1185">Reference proteome</keyword>
<dbReference type="InterPro" id="IPR058060">
    <property type="entry name" value="HYC_CC_PP"/>
</dbReference>
<dbReference type="Pfam" id="PF26622">
    <property type="entry name" value="DUF8199"/>
    <property type="match status" value="1"/>
</dbReference>